<dbReference type="GO" id="GO:0005886">
    <property type="term" value="C:plasma membrane"/>
    <property type="evidence" value="ECO:0007669"/>
    <property type="project" value="UniProtKB-SubCell"/>
</dbReference>
<dbReference type="InterPro" id="IPR007272">
    <property type="entry name" value="Sulf_transp_TsuA/YedE"/>
</dbReference>
<keyword evidence="6 9" id="KW-1133">Transmembrane helix</keyword>
<keyword evidence="4" id="KW-0997">Cell inner membrane</keyword>
<dbReference type="PANTHER" id="PTHR30574:SF1">
    <property type="entry name" value="SULPHUR TRANSPORT DOMAIN-CONTAINING PROTEIN"/>
    <property type="match status" value="1"/>
</dbReference>
<evidence type="ECO:0000256" key="1">
    <source>
        <dbReference type="ARBA" id="ARBA00004429"/>
    </source>
</evidence>
<comment type="similarity">
    <text evidence="8">Belongs to the TsuA/YedE (TC 9.B.102) family.</text>
</comment>
<evidence type="ECO:0000313" key="10">
    <source>
        <dbReference type="EMBL" id="KAB1074116.1"/>
    </source>
</evidence>
<protein>
    <submittedName>
        <fullName evidence="10">YeeE/YedE family protein</fullName>
    </submittedName>
</protein>
<feature type="transmembrane region" description="Helical" evidence="9">
    <location>
        <begin position="116"/>
        <end position="137"/>
    </location>
</feature>
<evidence type="ECO:0000313" key="11">
    <source>
        <dbReference type="Proteomes" id="UP000474159"/>
    </source>
</evidence>
<comment type="subcellular location">
    <subcellularLocation>
        <location evidence="1">Cell inner membrane</location>
        <topology evidence="1">Multi-pass membrane protein</topology>
    </subcellularLocation>
</comment>
<dbReference type="EMBL" id="VZZK01000039">
    <property type="protein sequence ID" value="KAB1074116.1"/>
    <property type="molecule type" value="Genomic_DNA"/>
</dbReference>
<organism evidence="10 11">
    <name type="scientific">Methylobacterium soli</name>
    <dbReference type="NCBI Taxonomy" id="553447"/>
    <lineage>
        <taxon>Bacteria</taxon>
        <taxon>Pseudomonadati</taxon>
        <taxon>Pseudomonadota</taxon>
        <taxon>Alphaproteobacteria</taxon>
        <taxon>Hyphomicrobiales</taxon>
        <taxon>Methylobacteriaceae</taxon>
        <taxon>Methylobacterium</taxon>
    </lineage>
</organism>
<accession>A0A6L3SQW1</accession>
<keyword evidence="5 9" id="KW-0812">Transmembrane</keyword>
<feature type="transmembrane region" description="Helical" evidence="9">
    <location>
        <begin position="46"/>
        <end position="63"/>
    </location>
</feature>
<feature type="transmembrane region" description="Helical" evidence="9">
    <location>
        <begin position="75"/>
        <end position="95"/>
    </location>
</feature>
<dbReference type="OrthoDB" id="9814020at2"/>
<sequence length="138" mass="13992">MGTYLPSLAGGVLIGLSAVMLLLLNGRIAGVSGLVAGLGRRPDRRWLADLAFVAGLILGPPAFAALSGHWPEMRIVASLPILALAGLLVGFGARLGSGCTSGHGVCGLARLSPRSFVAVLTFLASGVATVFLVRVLFG</sequence>
<gene>
    <name evidence="10" type="ORF">F6X53_26310</name>
</gene>
<dbReference type="AlphaFoldDB" id="A0A6L3SQW1"/>
<evidence type="ECO:0000256" key="2">
    <source>
        <dbReference type="ARBA" id="ARBA00022448"/>
    </source>
</evidence>
<keyword evidence="3" id="KW-1003">Cell membrane</keyword>
<keyword evidence="7 9" id="KW-0472">Membrane</keyword>
<evidence type="ECO:0000256" key="5">
    <source>
        <dbReference type="ARBA" id="ARBA00022692"/>
    </source>
</evidence>
<dbReference type="PANTHER" id="PTHR30574">
    <property type="entry name" value="INNER MEMBRANE PROTEIN YEDE"/>
    <property type="match status" value="1"/>
</dbReference>
<reference evidence="10 11" key="1">
    <citation type="submission" date="2019-09" db="EMBL/GenBank/DDBJ databases">
        <title>YIM 48816 draft genome.</title>
        <authorList>
            <person name="Jiang L."/>
        </authorList>
    </citation>
    <scope>NUCLEOTIDE SEQUENCE [LARGE SCALE GENOMIC DNA]</scope>
    <source>
        <strain evidence="10 11">YIM 48816</strain>
    </source>
</reference>
<dbReference type="Pfam" id="PF04143">
    <property type="entry name" value="Sulf_transp"/>
    <property type="match status" value="1"/>
</dbReference>
<feature type="transmembrane region" description="Helical" evidence="9">
    <location>
        <begin position="6"/>
        <end position="25"/>
    </location>
</feature>
<evidence type="ECO:0000256" key="6">
    <source>
        <dbReference type="ARBA" id="ARBA00022989"/>
    </source>
</evidence>
<evidence type="ECO:0000256" key="8">
    <source>
        <dbReference type="ARBA" id="ARBA00035655"/>
    </source>
</evidence>
<comment type="caution">
    <text evidence="10">The sequence shown here is derived from an EMBL/GenBank/DDBJ whole genome shotgun (WGS) entry which is preliminary data.</text>
</comment>
<keyword evidence="2" id="KW-0813">Transport</keyword>
<dbReference type="Proteomes" id="UP000474159">
    <property type="component" value="Unassembled WGS sequence"/>
</dbReference>
<proteinExistence type="inferred from homology"/>
<name>A0A6L3SQW1_9HYPH</name>
<evidence type="ECO:0000256" key="9">
    <source>
        <dbReference type="SAM" id="Phobius"/>
    </source>
</evidence>
<evidence type="ECO:0000256" key="3">
    <source>
        <dbReference type="ARBA" id="ARBA00022475"/>
    </source>
</evidence>
<evidence type="ECO:0000256" key="4">
    <source>
        <dbReference type="ARBA" id="ARBA00022519"/>
    </source>
</evidence>
<keyword evidence="11" id="KW-1185">Reference proteome</keyword>
<evidence type="ECO:0000256" key="7">
    <source>
        <dbReference type="ARBA" id="ARBA00023136"/>
    </source>
</evidence>